<gene>
    <name evidence="2" type="ORF">F4V44_10510</name>
</gene>
<evidence type="ECO:0000313" key="3">
    <source>
        <dbReference type="Proteomes" id="UP000326671"/>
    </source>
</evidence>
<evidence type="ECO:0000256" key="1">
    <source>
        <dbReference type="SAM" id="Phobius"/>
    </source>
</evidence>
<name>A0A5J5HVX7_9BACI</name>
<sequence>MNKIIHLFAMIILTIITLNIINHAVKTEESFTYFPPDKDATFHSANTSLTLTGETNNGYAILWKADSILDRKAYLRQDISFLYANGILIGTMGREWKQEADTIQLDKKILQQDSANFNAISFHHAELHSNGKITSTQRMTHDELYVLFSKYAPLVSFRQPKGKEEKEWKFVIDQLIEERLNNSLQKAEKSFNINKEQYTVFPLTDMYQFEDSSLPGFNKQETKKLLGRLWEGMYKNYLLGIKKTDGTTVDPIGSTIPLILIANDQSHLFVISELKNGEAMILKQQIPAH</sequence>
<dbReference type="RefSeq" id="WP_150439940.1">
    <property type="nucleotide sequence ID" value="NZ_VYKL01000015.1"/>
</dbReference>
<accession>A0A5J5HVX7</accession>
<protein>
    <submittedName>
        <fullName evidence="2">Uncharacterized protein</fullName>
    </submittedName>
</protein>
<reference evidence="2 3" key="1">
    <citation type="submission" date="2019-09" db="EMBL/GenBank/DDBJ databases">
        <title>Whole genome sequences of isolates from the Mars Exploration Rovers.</title>
        <authorList>
            <person name="Seuylemezian A."/>
            <person name="Vaishampayan P."/>
        </authorList>
    </citation>
    <scope>NUCLEOTIDE SEQUENCE [LARGE SCALE GENOMIC DNA]</scope>
    <source>
        <strain evidence="2 3">MER_TA_151</strain>
    </source>
</reference>
<dbReference type="OrthoDB" id="2959394at2"/>
<dbReference type="AlphaFoldDB" id="A0A5J5HVX7"/>
<feature type="transmembrane region" description="Helical" evidence="1">
    <location>
        <begin position="7"/>
        <end position="25"/>
    </location>
</feature>
<dbReference type="Proteomes" id="UP000326671">
    <property type="component" value="Unassembled WGS sequence"/>
</dbReference>
<keyword evidence="1" id="KW-1133">Transmembrane helix</keyword>
<organism evidence="2 3">
    <name type="scientific">Niallia endozanthoxylica</name>
    <dbReference type="NCBI Taxonomy" id="2036016"/>
    <lineage>
        <taxon>Bacteria</taxon>
        <taxon>Bacillati</taxon>
        <taxon>Bacillota</taxon>
        <taxon>Bacilli</taxon>
        <taxon>Bacillales</taxon>
        <taxon>Bacillaceae</taxon>
        <taxon>Niallia</taxon>
    </lineage>
</organism>
<keyword evidence="1" id="KW-0812">Transmembrane</keyword>
<comment type="caution">
    <text evidence="2">The sequence shown here is derived from an EMBL/GenBank/DDBJ whole genome shotgun (WGS) entry which is preliminary data.</text>
</comment>
<dbReference type="EMBL" id="VYKL01000015">
    <property type="protein sequence ID" value="KAA9026291.1"/>
    <property type="molecule type" value="Genomic_DNA"/>
</dbReference>
<proteinExistence type="predicted"/>
<keyword evidence="3" id="KW-1185">Reference proteome</keyword>
<keyword evidence="1" id="KW-0472">Membrane</keyword>
<evidence type="ECO:0000313" key="2">
    <source>
        <dbReference type="EMBL" id="KAA9026291.1"/>
    </source>
</evidence>